<protein>
    <submittedName>
        <fullName evidence="11">Unnamed protein product</fullName>
    </submittedName>
</protein>
<proteinExistence type="inferred from homology"/>
<dbReference type="GO" id="GO:0019594">
    <property type="term" value="P:mannitol metabolic process"/>
    <property type="evidence" value="ECO:0007669"/>
    <property type="project" value="UniProtKB-ARBA"/>
</dbReference>
<dbReference type="Pfam" id="PF13561">
    <property type="entry name" value="adh_short_C2"/>
    <property type="match status" value="1"/>
</dbReference>
<dbReference type="PRINTS" id="PR00081">
    <property type="entry name" value="GDHRDH"/>
</dbReference>
<reference evidence="11" key="1">
    <citation type="submission" date="2023-04" db="EMBL/GenBank/DDBJ databases">
        <title>Aspergillus oryzae NBRC 4228.</title>
        <authorList>
            <person name="Ichikawa N."/>
            <person name="Sato H."/>
            <person name="Tonouchi N."/>
        </authorList>
    </citation>
    <scope>NUCLEOTIDE SEQUENCE</scope>
    <source>
        <strain evidence="11">NBRC 4228</strain>
    </source>
</reference>
<dbReference type="GO" id="GO:0050085">
    <property type="term" value="F:mannitol 2-dehydrogenase (NADP+) activity"/>
    <property type="evidence" value="ECO:0007669"/>
    <property type="project" value="UniProtKB-ARBA"/>
</dbReference>
<keyword evidence="7" id="KW-0521">NADP</keyword>
<dbReference type="InterPro" id="IPR002347">
    <property type="entry name" value="SDR_fam"/>
</dbReference>
<dbReference type="SUPFAM" id="SSF51735">
    <property type="entry name" value="NAD(P)-binding Rossmann-fold domains"/>
    <property type="match status" value="2"/>
</dbReference>
<dbReference type="Gene3D" id="3.40.50.720">
    <property type="entry name" value="NAD(P)-binding Rossmann-like Domain"/>
    <property type="match status" value="2"/>
</dbReference>
<comment type="pathway">
    <text evidence="2">Carbohydrate degradation.</text>
</comment>
<evidence type="ECO:0000256" key="8">
    <source>
        <dbReference type="ARBA" id="ARBA00023002"/>
    </source>
</evidence>
<keyword evidence="8" id="KW-0560">Oxidoreductase</keyword>
<keyword evidence="5" id="KW-0479">Metal-binding</keyword>
<evidence type="ECO:0000256" key="2">
    <source>
        <dbReference type="ARBA" id="ARBA00004921"/>
    </source>
</evidence>
<keyword evidence="9" id="KW-0520">NAD</keyword>
<dbReference type="AlphaFoldDB" id="A0AAN4YR65"/>
<evidence type="ECO:0000313" key="11">
    <source>
        <dbReference type="EMBL" id="GMG36143.1"/>
    </source>
</evidence>
<evidence type="ECO:0000256" key="3">
    <source>
        <dbReference type="ARBA" id="ARBA00006484"/>
    </source>
</evidence>
<evidence type="ECO:0000256" key="4">
    <source>
        <dbReference type="ARBA" id="ARBA00008072"/>
    </source>
</evidence>
<dbReference type="GO" id="GO:0050664">
    <property type="term" value="F:oxidoreductase activity, acting on NAD(P)H, oxygen as acceptor"/>
    <property type="evidence" value="ECO:0007669"/>
    <property type="project" value="TreeGrafter"/>
</dbReference>
<organism evidence="11 12">
    <name type="scientific">Aspergillus oryzae</name>
    <name type="common">Yellow koji mold</name>
    <dbReference type="NCBI Taxonomy" id="5062"/>
    <lineage>
        <taxon>Eukaryota</taxon>
        <taxon>Fungi</taxon>
        <taxon>Dikarya</taxon>
        <taxon>Ascomycota</taxon>
        <taxon>Pezizomycotina</taxon>
        <taxon>Eurotiomycetes</taxon>
        <taxon>Eurotiomycetidae</taxon>
        <taxon>Eurotiales</taxon>
        <taxon>Aspergillaceae</taxon>
        <taxon>Aspergillus</taxon>
        <taxon>Aspergillus subgen. Circumdati</taxon>
    </lineage>
</organism>
<dbReference type="FunFam" id="3.40.50.720:FF:000090">
    <property type="entry name" value="NADP-dependent mannitol dehydrogenase"/>
    <property type="match status" value="1"/>
</dbReference>
<dbReference type="FunFam" id="3.40.50.720:FF:000068">
    <property type="entry name" value="Sorbitol dehydrogenase"/>
    <property type="match status" value="1"/>
</dbReference>
<evidence type="ECO:0000256" key="5">
    <source>
        <dbReference type="ARBA" id="ARBA00022723"/>
    </source>
</evidence>
<accession>A0AAN4YR65</accession>
<comment type="similarity">
    <text evidence="3">Belongs to the short-chain dehydrogenases/reductases (SDR) family.</text>
</comment>
<name>A0AAN4YR65_ASPOZ</name>
<dbReference type="InterPro" id="IPR013149">
    <property type="entry name" value="ADH-like_C"/>
</dbReference>
<evidence type="ECO:0000256" key="7">
    <source>
        <dbReference type="ARBA" id="ARBA00022857"/>
    </source>
</evidence>
<evidence type="ECO:0000256" key="1">
    <source>
        <dbReference type="ARBA" id="ARBA00001947"/>
    </source>
</evidence>
<dbReference type="PANTHER" id="PTHR43008:SF13">
    <property type="entry name" value="L-XYLULOSE REDUCTASE-RELATED"/>
    <property type="match status" value="1"/>
</dbReference>
<feature type="domain" description="Alcohol dehydrogenase-like C-terminal" evidence="10">
    <location>
        <begin position="365"/>
        <end position="470"/>
    </location>
</feature>
<dbReference type="GO" id="GO:0046872">
    <property type="term" value="F:metal ion binding"/>
    <property type="evidence" value="ECO:0007669"/>
    <property type="project" value="UniProtKB-KW"/>
</dbReference>
<keyword evidence="6" id="KW-0862">Zinc</keyword>
<comment type="caution">
    <text evidence="11">The sequence shown here is derived from an EMBL/GenBank/DDBJ whole genome shotgun (WGS) entry which is preliminary data.</text>
</comment>
<comment type="similarity">
    <text evidence="4">Belongs to the zinc-containing alcohol dehydrogenase family.</text>
</comment>
<evidence type="ECO:0000313" key="12">
    <source>
        <dbReference type="Proteomes" id="UP001165205"/>
    </source>
</evidence>
<dbReference type="PANTHER" id="PTHR43008">
    <property type="entry name" value="BENZIL REDUCTASE"/>
    <property type="match status" value="1"/>
</dbReference>
<sequence>MAAAQKSIRSPNPTLPDSVFKMFDMHGKVVIITGGSGGIGYEVGRALAEAGADIALWYNSSGQADDRAATIAKDFGVKCKAYKCSVQNFNEVEAATQAVVADFGRLDVMIANAGIPSKAGGLDDRLEDWHRVVDIDFSGAYYCARVAGEIFRKQGSGNMIFTASMSGHAANVPQQQAGVIHLAKSLAVEWAGFARVNSVSPGYIDTPISGDCPFEMKEEWYSLTPMKRDADPRELKGVYLYLASDASTYTTGSDIVVDGGYTCRKTQTPPSSSRPLRMSPSKIDQFPRSRIPGMCAFRSPKQVSADLTCITGKEAESASDFCYPIPDHMNMEEGAMVEPVAVACQITKVGNVRANQKIVVFGCGPIGLLCQAVSKAYGAKKVIGVDISKSRAEFAKTFGADDVFVPPPPPADVSPEEWSEKLAKIIKEQFDLGEGPDVVLEATGAQPCIQTGIHLTKKGGTYVQAGMGREVSSARQLTGVMELELC</sequence>
<dbReference type="Proteomes" id="UP001165205">
    <property type="component" value="Unassembled WGS sequence"/>
</dbReference>
<dbReference type="InterPro" id="IPR036291">
    <property type="entry name" value="NAD(P)-bd_dom_sf"/>
</dbReference>
<gene>
    <name evidence="11" type="ORF">Aory04_001123600</name>
</gene>
<dbReference type="EMBL" id="BSYA01000190">
    <property type="protein sequence ID" value="GMG36143.1"/>
    <property type="molecule type" value="Genomic_DNA"/>
</dbReference>
<evidence type="ECO:0000256" key="6">
    <source>
        <dbReference type="ARBA" id="ARBA00022833"/>
    </source>
</evidence>
<dbReference type="Pfam" id="PF00107">
    <property type="entry name" value="ADH_zinc_N"/>
    <property type="match status" value="1"/>
</dbReference>
<comment type="cofactor">
    <cofactor evidence="1">
        <name>Zn(2+)</name>
        <dbReference type="ChEBI" id="CHEBI:29105"/>
    </cofactor>
</comment>
<evidence type="ECO:0000256" key="9">
    <source>
        <dbReference type="ARBA" id="ARBA00023027"/>
    </source>
</evidence>
<evidence type="ECO:0000259" key="10">
    <source>
        <dbReference type="Pfam" id="PF00107"/>
    </source>
</evidence>